<keyword evidence="1" id="KW-0812">Transmembrane</keyword>
<evidence type="ECO:0000256" key="1">
    <source>
        <dbReference type="SAM" id="Phobius"/>
    </source>
</evidence>
<feature type="domain" description="EamA" evidence="2">
    <location>
        <begin position="145"/>
        <end position="282"/>
    </location>
</feature>
<feature type="transmembrane region" description="Helical" evidence="1">
    <location>
        <begin position="12"/>
        <end position="31"/>
    </location>
</feature>
<comment type="caution">
    <text evidence="3">The sequence shown here is derived from an EMBL/GenBank/DDBJ whole genome shotgun (WGS) entry which is preliminary data.</text>
</comment>
<feature type="transmembrane region" description="Helical" evidence="1">
    <location>
        <begin position="210"/>
        <end position="232"/>
    </location>
</feature>
<feature type="transmembrane region" description="Helical" evidence="1">
    <location>
        <begin position="119"/>
        <end position="140"/>
    </location>
</feature>
<name>A0ABW3Y4Y7_9FLAO</name>
<keyword evidence="4" id="KW-1185">Reference proteome</keyword>
<dbReference type="RefSeq" id="WP_377179519.1">
    <property type="nucleotide sequence ID" value="NZ_JBHTMY010000003.1"/>
</dbReference>
<reference evidence="4" key="1">
    <citation type="journal article" date="2019" name="Int. J. Syst. Evol. Microbiol.">
        <title>The Global Catalogue of Microorganisms (GCM) 10K type strain sequencing project: providing services to taxonomists for standard genome sequencing and annotation.</title>
        <authorList>
            <consortium name="The Broad Institute Genomics Platform"/>
            <consortium name="The Broad Institute Genome Sequencing Center for Infectious Disease"/>
            <person name="Wu L."/>
            <person name="Ma J."/>
        </authorList>
    </citation>
    <scope>NUCLEOTIDE SEQUENCE [LARGE SCALE GENOMIC DNA]</scope>
    <source>
        <strain evidence="4">CCUG 61485</strain>
    </source>
</reference>
<feature type="transmembrane region" description="Helical" evidence="1">
    <location>
        <begin position="267"/>
        <end position="286"/>
    </location>
</feature>
<protein>
    <submittedName>
        <fullName evidence="3">DMT family transporter</fullName>
    </submittedName>
</protein>
<evidence type="ECO:0000313" key="3">
    <source>
        <dbReference type="EMBL" id="MFD1316490.1"/>
    </source>
</evidence>
<feature type="domain" description="EamA" evidence="2">
    <location>
        <begin position="15"/>
        <end position="137"/>
    </location>
</feature>
<dbReference type="InterPro" id="IPR037185">
    <property type="entry name" value="EmrE-like"/>
</dbReference>
<dbReference type="PANTHER" id="PTHR22911">
    <property type="entry name" value="ACYL-MALONYL CONDENSING ENZYME-RELATED"/>
    <property type="match status" value="1"/>
</dbReference>
<dbReference type="PANTHER" id="PTHR22911:SF79">
    <property type="entry name" value="MOBA-LIKE NTP TRANSFERASE DOMAIN-CONTAINING PROTEIN"/>
    <property type="match status" value="1"/>
</dbReference>
<proteinExistence type="predicted"/>
<gene>
    <name evidence="3" type="ORF">ACFQ39_12765</name>
</gene>
<accession>A0ABW3Y4Y7</accession>
<feature type="transmembrane region" description="Helical" evidence="1">
    <location>
        <begin position="146"/>
        <end position="164"/>
    </location>
</feature>
<feature type="transmembrane region" description="Helical" evidence="1">
    <location>
        <begin position="239"/>
        <end position="261"/>
    </location>
</feature>
<dbReference type="Pfam" id="PF00892">
    <property type="entry name" value="EamA"/>
    <property type="match status" value="2"/>
</dbReference>
<feature type="transmembrane region" description="Helical" evidence="1">
    <location>
        <begin position="176"/>
        <end position="198"/>
    </location>
</feature>
<evidence type="ECO:0000259" key="2">
    <source>
        <dbReference type="Pfam" id="PF00892"/>
    </source>
</evidence>
<feature type="transmembrane region" description="Helical" evidence="1">
    <location>
        <begin position="92"/>
        <end position="112"/>
    </location>
</feature>
<dbReference type="Proteomes" id="UP001597201">
    <property type="component" value="Unassembled WGS sequence"/>
</dbReference>
<keyword evidence="1" id="KW-0472">Membrane</keyword>
<keyword evidence="1" id="KW-1133">Transmembrane helix</keyword>
<feature type="transmembrane region" description="Helical" evidence="1">
    <location>
        <begin position="66"/>
        <end position="86"/>
    </location>
</feature>
<dbReference type="InterPro" id="IPR000620">
    <property type="entry name" value="EamA_dom"/>
</dbReference>
<organism evidence="3 4">
    <name type="scientific">Namhaeicola litoreus</name>
    <dbReference type="NCBI Taxonomy" id="1052145"/>
    <lineage>
        <taxon>Bacteria</taxon>
        <taxon>Pseudomonadati</taxon>
        <taxon>Bacteroidota</taxon>
        <taxon>Flavobacteriia</taxon>
        <taxon>Flavobacteriales</taxon>
        <taxon>Flavobacteriaceae</taxon>
        <taxon>Namhaeicola</taxon>
    </lineage>
</organism>
<evidence type="ECO:0000313" key="4">
    <source>
        <dbReference type="Proteomes" id="UP001597201"/>
    </source>
</evidence>
<feature type="transmembrane region" description="Helical" evidence="1">
    <location>
        <begin position="37"/>
        <end position="54"/>
    </location>
</feature>
<dbReference type="SUPFAM" id="SSF103481">
    <property type="entry name" value="Multidrug resistance efflux transporter EmrE"/>
    <property type="match status" value="2"/>
</dbReference>
<sequence length="295" mass="33122">MLTDKLKNQLHLHFIVFIWGFTAILGALISISAIPLVFMRVLMASATLAAFFYIKKLSFKIDRVGLLKLVLGGVLIALHWVTFFHAIKVSNISTTLVTMATSAIFVALFDPLFNNRKILGYEVILATFAMIGFVIIFQISDEYRKGVFYALLSAILLAFFSILNGKNIKKYRAVHIAFYELFFASVFLLIVLLVQGELLNSILQISLHDIFYLLVLATICTAYPFVVVTNLLHKMSPFTIILTNNLEPVYGIFLAILIFGSKEKMDISFYIGALFIFSAVIVNGLMKLKAKYNSS</sequence>
<dbReference type="EMBL" id="JBHTMY010000003">
    <property type="protein sequence ID" value="MFD1316490.1"/>
    <property type="molecule type" value="Genomic_DNA"/>
</dbReference>